<dbReference type="InterPro" id="IPR036249">
    <property type="entry name" value="Thioredoxin-like_sf"/>
</dbReference>
<proteinExistence type="predicted"/>
<dbReference type="SUPFAM" id="SSF52833">
    <property type="entry name" value="Thioredoxin-like"/>
    <property type="match status" value="1"/>
</dbReference>
<dbReference type="Gene3D" id="3.40.30.10">
    <property type="entry name" value="Glutaredoxin"/>
    <property type="match status" value="1"/>
</dbReference>
<name>A0A4V3AUX3_9BURK</name>
<dbReference type="AlphaFoldDB" id="A0A4V3AUX3"/>
<reference evidence="1 2" key="1">
    <citation type="submission" date="2019-03" db="EMBL/GenBank/DDBJ databases">
        <title>Sapientia aquatica gen. nov., sp. nov., isolated from a crater lake.</title>
        <authorList>
            <person name="Felfoldi T."/>
            <person name="Szabo A."/>
            <person name="Toth E."/>
            <person name="Schumann P."/>
            <person name="Keki Z."/>
            <person name="Marialigeti K."/>
            <person name="Mathe I."/>
        </authorList>
    </citation>
    <scope>NUCLEOTIDE SEQUENCE [LARGE SCALE GENOMIC DNA]</scope>
    <source>
        <strain evidence="1 2">SA-152</strain>
    </source>
</reference>
<comment type="caution">
    <text evidence="1">The sequence shown here is derived from an EMBL/GenBank/DDBJ whole genome shotgun (WGS) entry which is preliminary data.</text>
</comment>
<gene>
    <name evidence="1" type="ORF">E2I14_09240</name>
</gene>
<evidence type="ECO:0000313" key="2">
    <source>
        <dbReference type="Proteomes" id="UP000294829"/>
    </source>
</evidence>
<keyword evidence="2" id="KW-1185">Reference proteome</keyword>
<dbReference type="EMBL" id="SMYL01000003">
    <property type="protein sequence ID" value="TDK66690.1"/>
    <property type="molecule type" value="Genomic_DNA"/>
</dbReference>
<sequence length="185" mass="21169">MYLVIAICASPLLFSYLAYYVIKPTGRTNYGTLLDPRLYPMPKLNAQLLGETSAVQELDAYKGKWIMLEVISSDCAKQCQKSLYDMRQLRLTQGKDMDRIERVVLITDQQPLETMLLREHDGAHFLRIDPKVLQAWLPVEDGTTMQDRLYLIDPLGNLMMRYSVDADPNKIKKDIIKLLKASSIG</sequence>
<dbReference type="OrthoDB" id="9180342at2"/>
<organism evidence="1 2">
    <name type="scientific">Sapientia aquatica</name>
    <dbReference type="NCBI Taxonomy" id="1549640"/>
    <lineage>
        <taxon>Bacteria</taxon>
        <taxon>Pseudomonadati</taxon>
        <taxon>Pseudomonadota</taxon>
        <taxon>Betaproteobacteria</taxon>
        <taxon>Burkholderiales</taxon>
        <taxon>Oxalobacteraceae</taxon>
        <taxon>Sapientia</taxon>
    </lineage>
</organism>
<dbReference type="Proteomes" id="UP000294829">
    <property type="component" value="Unassembled WGS sequence"/>
</dbReference>
<evidence type="ECO:0000313" key="1">
    <source>
        <dbReference type="EMBL" id="TDK66690.1"/>
    </source>
</evidence>
<accession>A0A4V3AUX3</accession>
<protein>
    <submittedName>
        <fullName evidence="1">Cytochrome C oxidase subunit I</fullName>
    </submittedName>
</protein>